<dbReference type="Proteomes" id="UP000502823">
    <property type="component" value="Unassembled WGS sequence"/>
</dbReference>
<reference evidence="3" key="1">
    <citation type="submission" date="2020-01" db="EMBL/GenBank/DDBJ databases">
        <title>Draft genome sequence of the Termite Coptotermes fromosanus.</title>
        <authorList>
            <person name="Itakura S."/>
            <person name="Yosikawa Y."/>
            <person name="Umezawa K."/>
        </authorList>
    </citation>
    <scope>NUCLEOTIDE SEQUENCE [LARGE SCALE GENOMIC DNA]</scope>
</reference>
<feature type="domain" description="Zinc finger HIT" evidence="1">
    <location>
        <begin position="157"/>
        <end position="213"/>
    </location>
</feature>
<dbReference type="FunCoup" id="A0A6L2Q0K2">
    <property type="interactions" value="853"/>
</dbReference>
<dbReference type="EMBL" id="BLKM01009501">
    <property type="protein sequence ID" value="GFG37072.1"/>
    <property type="molecule type" value="Genomic_DNA"/>
</dbReference>
<dbReference type="AlphaFoldDB" id="A0A6L2Q0K2"/>
<accession>A0A6L2Q0K2</accession>
<comment type="caution">
    <text evidence="2">The sequence shown here is derived from an EMBL/GenBank/DDBJ whole genome shotgun (WGS) entry which is preliminary data.</text>
</comment>
<proteinExistence type="predicted"/>
<evidence type="ECO:0000313" key="3">
    <source>
        <dbReference type="Proteomes" id="UP000502823"/>
    </source>
</evidence>
<dbReference type="Pfam" id="PF21373">
    <property type="entry name" value="ZNHIT3_C"/>
    <property type="match status" value="1"/>
</dbReference>
<organism evidence="2 3">
    <name type="scientific">Coptotermes formosanus</name>
    <name type="common">Formosan subterranean termite</name>
    <dbReference type="NCBI Taxonomy" id="36987"/>
    <lineage>
        <taxon>Eukaryota</taxon>
        <taxon>Metazoa</taxon>
        <taxon>Ecdysozoa</taxon>
        <taxon>Arthropoda</taxon>
        <taxon>Hexapoda</taxon>
        <taxon>Insecta</taxon>
        <taxon>Pterygota</taxon>
        <taxon>Neoptera</taxon>
        <taxon>Polyneoptera</taxon>
        <taxon>Dictyoptera</taxon>
        <taxon>Blattodea</taxon>
        <taxon>Blattoidea</taxon>
        <taxon>Termitoidae</taxon>
        <taxon>Rhinotermitidae</taxon>
        <taxon>Coptotermes</taxon>
    </lineage>
</organism>
<evidence type="ECO:0000313" key="2">
    <source>
        <dbReference type="EMBL" id="GFG37072.1"/>
    </source>
</evidence>
<sequence length="221" mass="24729">MAKSLPLDRDDSITRCIIAIIIITKVRERRPQDKTNYGKWGRTSMTRAEFKLVIPDAMTIATLSSPQCDSMKGVKSINCLFSPLNSERTGTLEGINDLGRRKGVELVLEACSLDCWKEHRAIKCESLSLPESTEEEVTKKGSQEYEYPTEDTIPLDRLKLLANSKVLQQILQNPHLQELLVSVDSSPNPEHAMQLAMQEPLFVEFADECLGVIEPTEAAPT</sequence>
<protein>
    <recommendedName>
        <fullName evidence="1">Zinc finger HIT domain-containing protein</fullName>
    </recommendedName>
</protein>
<name>A0A6L2Q0K2_COPFO</name>
<dbReference type="OrthoDB" id="18412at2759"/>
<keyword evidence="3" id="KW-1185">Reference proteome</keyword>
<evidence type="ECO:0000259" key="1">
    <source>
        <dbReference type="Pfam" id="PF21373"/>
    </source>
</evidence>
<dbReference type="InParanoid" id="A0A6L2Q0K2"/>
<dbReference type="InterPro" id="IPR048371">
    <property type="entry name" value="ZNHIT3_C"/>
</dbReference>
<gene>
    <name evidence="2" type="ORF">Cfor_05750</name>
</gene>